<dbReference type="Proteomes" id="UP000541558">
    <property type="component" value="Unassembled WGS sequence"/>
</dbReference>
<keyword evidence="4 6" id="KW-0539">Nucleus</keyword>
<organism evidence="9 10">
    <name type="scientific">Ephemerocybe angulata</name>
    <dbReference type="NCBI Taxonomy" id="980116"/>
    <lineage>
        <taxon>Eukaryota</taxon>
        <taxon>Fungi</taxon>
        <taxon>Dikarya</taxon>
        <taxon>Basidiomycota</taxon>
        <taxon>Agaricomycotina</taxon>
        <taxon>Agaricomycetes</taxon>
        <taxon>Agaricomycetidae</taxon>
        <taxon>Agaricales</taxon>
        <taxon>Agaricineae</taxon>
        <taxon>Psathyrellaceae</taxon>
        <taxon>Ephemerocybe</taxon>
    </lineage>
</organism>
<dbReference type="EMBL" id="JAACJK010000003">
    <property type="protein sequence ID" value="KAF5340575.1"/>
    <property type="molecule type" value="Genomic_DNA"/>
</dbReference>
<dbReference type="InterPro" id="IPR016024">
    <property type="entry name" value="ARM-type_fold"/>
</dbReference>
<feature type="region of interest" description="Disordered" evidence="7">
    <location>
        <begin position="1"/>
        <end position="35"/>
    </location>
</feature>
<feature type="compositionally biased region" description="Polar residues" evidence="7">
    <location>
        <begin position="308"/>
        <end position="317"/>
    </location>
</feature>
<evidence type="ECO:0000256" key="6">
    <source>
        <dbReference type="RuleBase" id="RU364107"/>
    </source>
</evidence>
<dbReference type="InterPro" id="IPR011989">
    <property type="entry name" value="ARM-like"/>
</dbReference>
<feature type="region of interest" description="Disordered" evidence="7">
    <location>
        <begin position="579"/>
        <end position="641"/>
    </location>
</feature>
<keyword evidence="10" id="KW-1185">Reference proteome</keyword>
<feature type="compositionally biased region" description="Basic residues" evidence="7">
    <location>
        <begin position="604"/>
        <end position="613"/>
    </location>
</feature>
<comment type="subcellular location">
    <subcellularLocation>
        <location evidence="1 6">Nucleus</location>
    </subcellularLocation>
</comment>
<dbReference type="Pfam" id="PF12765">
    <property type="entry name" value="Cohesin_HEAT"/>
    <property type="match status" value="1"/>
</dbReference>
<sequence>MDPHNPWYNSQHPQYRQNGHPPPEQSQNINSNISRGFTNAANQTVQNAQQLLASYPMASVGPTVHVARHVGNLNITAAPPSYAQPSYYSSQPHPGYGSSSSHPPPPPYTDYNQQLSYFSAPQMPSNHQAYWEDARDTSVRMLNDQSTHQYNFPPPRQQQQQPQWPQSNYQTPPFAQSVFQRTVPSSAYPTPPPPPAMNNSSSSLAFALGGHMQQPSAPAPPPIAHPMPNPVQRPYTAPDSNRYFDNYLDRKLVTAQAAAPVVKASPRPVPMPPPPAPRTPPPRTFPRKTDDSPDPLSLGLSPVKKAAASNNPVSVTPQKRKPVVEIQSPSAKRMQAYKPLSAFIKTPNSTLGTPRTPGTSVPLTPSTTSRTNTSAGSSVPPASPTKTVGAVTPTPNRIVNRAYVFVPPSPYSTPSSSRKGHRLNTNDTPDLGGYGSEEDPLASPVRRRALTDSVRGSARRTGDRDERGPLDKFLSVVEELFEMEDSLPADIVPDDLPQDYFSTLSTDVARPMLSPALVRKISKYIGQVTRPSKRMRQASGGALGLLATPARKHGRMADVDVQLLSRLLKTLERSVKAAEDMDPFPSAPSSAPMASGTASARSSPVKKSRKSKKAKDNSDEIDGDDDELNQNLKESSPAVGDSELEELSKMLDIARESIVAADCCIALLGSDRLPKQLYSEELITGCLNTIKSRLTKILYPFVEACSPEAVSNKLLGVHPLLVHIVKSNGKSVASYGSSSTTSQGYHRQQISDLFQALSAVLPKINALVNAESVAMSDSIIIQTVYIAIGPFFVVESGAEHESSGRASSKKDKEKDSIVNKTLGKSAMRGLRLDALSLIRSIFANHDDQRSWIIEEILTSLIKLSDPKQKAGQFRLRDGRSIRTVSALLLQLVQTSAHDVRLGARAIEKKRQAKFALKRQESFSESQGGSNQTEEPFLDEIDHEEIRLYLTGLESATKAAKTIILFLNSRSGKGKATKNSNEAEYRAIFDNLIEDVLAVLYWPEWPAAGLILSIASKFMVASLDDIKSNSQADSNAAKTMALDHLGVIAARIRTSVLKVQKANGENDSKFRDLKPLDEVVSSYNVKQFEKVMEAHKDVAAHLSKRSFEDPAYDSARELTAATLCQELAICVKQLDHKLDDTGDDDDEMNLKSKNGKDQAKLLAFGQKLKAALRAVWKDPSTDVFDIGSQEEASRIDRLAEEIGTIQGLKNSFHPILNVILAALDAPAIFMRTKALRALGQIVMSDATILSAPNVRRGIESHLLDSSPAVRDAAVELIGKYIIDSPEVAGDYYQKIADRMADTGLGVRKRVIKLLKSFYSVTDDTARKIDTSTRLVLRMLDEDDTVKDLAIKTVEELWFPPAPLQSAMKGKAGQANRDKSALLTKVSVIMGTSANFNKNHGTSPLEDVLHKIIAGKEGNEAASLHERYTEICETLIDGLVDASDLPGFTIVNCIRTIYLFSSAYPSVLSGSNASTLLPYLKNASTPEEVQMAEHLLKIFRVSVPHMPKTAAKFGSELQSALQPMIIKPSPVGGINLLQEAVACMCVVVDHLTHDFSLLINLLKSCNGRLVGFFRQQTAPKDNRAMLMLVFIVALLGEHCNFDHLRQERENFAGDIDSISKGPIMDHIYSVLLRIYHKFDDAKLRSGVLQCLGFLFRAQPTLMTNEQSAEIMDAIFASSEEEGRGRLLRILQGFLISESEKHSAKEKETAKQRNKPNDVDMDELVGNTDGFAASGVSSAIVQRYIDHILAAALSPTPYIQAAALDVLTFTVKGGLAHPLQSFPVIIALETSPSPMISNRALALHSYLNSKHASLLNTRYDVSSHKSFDYQKLITNGPVQGYRLTPTPVALLQRWYSLVREKRQSRQDFLKAMVKVFSDNKDYKTTQYDVDFTRYMAENFATFEYKTQEEVFTVINFLTKELSTTGVQLLDVISPAHLLTHLHPPPPPSATPSLENIAAAAAASEPTPMDVDPTPSSDSSQKTEAAPGGHETVPLMRTSVIIAMVMLLKAHLKTLYSLSEDKCNKFVVGKKSAIGDKPVMKKHETPISWDRLPYAVNPIHTTHDAEVQKATFLEIWNEDGVQPEPEDDDAL</sequence>
<evidence type="ECO:0000256" key="3">
    <source>
        <dbReference type="ARBA" id="ARBA00022737"/>
    </source>
</evidence>
<feature type="compositionally biased region" description="Polar residues" evidence="7">
    <location>
        <begin position="1970"/>
        <end position="1979"/>
    </location>
</feature>
<feature type="domain" description="Sister chromatid cohesion C-terminal" evidence="8">
    <location>
        <begin position="1734"/>
        <end position="1915"/>
    </location>
</feature>
<feature type="compositionally biased region" description="Pro residues" evidence="7">
    <location>
        <begin position="267"/>
        <end position="284"/>
    </location>
</feature>
<accession>A0A8H5CF02</accession>
<dbReference type="InterPro" id="IPR024986">
    <property type="entry name" value="Nipped-B_C"/>
</dbReference>
<evidence type="ECO:0000256" key="1">
    <source>
        <dbReference type="ARBA" id="ARBA00004123"/>
    </source>
</evidence>
<feature type="region of interest" description="Disordered" evidence="7">
    <location>
        <begin position="146"/>
        <end position="171"/>
    </location>
</feature>
<dbReference type="InterPro" id="IPR026003">
    <property type="entry name" value="Cohesin_HEAT"/>
</dbReference>
<dbReference type="PANTHER" id="PTHR21704">
    <property type="entry name" value="NIPPED-B-LIKE PROTEIN DELANGIN SCC2-RELATED"/>
    <property type="match status" value="1"/>
</dbReference>
<dbReference type="GO" id="GO:0034087">
    <property type="term" value="P:establishment of mitotic sister chromatid cohesion"/>
    <property type="evidence" value="ECO:0007669"/>
    <property type="project" value="TreeGrafter"/>
</dbReference>
<feature type="compositionally biased region" description="Polar residues" evidence="7">
    <location>
        <begin position="25"/>
        <end position="35"/>
    </location>
</feature>
<dbReference type="InterPro" id="IPR033031">
    <property type="entry name" value="Scc2/Nipped-B"/>
</dbReference>
<comment type="caution">
    <text evidence="9">The sequence shown here is derived from an EMBL/GenBank/DDBJ whole genome shotgun (WGS) entry which is preliminary data.</text>
</comment>
<feature type="region of interest" description="Disordered" evidence="7">
    <location>
        <begin position="1957"/>
        <end position="1986"/>
    </location>
</feature>
<keyword evidence="5 6" id="KW-0131">Cell cycle</keyword>
<comment type="similarity">
    <text evidence="2 6">Belongs to the SCC2/Nipped-B family.</text>
</comment>
<gene>
    <name evidence="9" type="ORF">D9611_007469</name>
</gene>
<keyword evidence="3 6" id="KW-0677">Repeat</keyword>
<dbReference type="CDD" id="cd23958">
    <property type="entry name" value="SCC2"/>
    <property type="match status" value="1"/>
</dbReference>
<name>A0A8H5CF02_9AGAR</name>
<feature type="compositionally biased region" description="Polar residues" evidence="7">
    <location>
        <begin position="7"/>
        <end position="17"/>
    </location>
</feature>
<dbReference type="PANTHER" id="PTHR21704:SF18">
    <property type="entry name" value="NIPPED-B-LIKE PROTEIN"/>
    <property type="match status" value="1"/>
</dbReference>
<feature type="region of interest" description="Disordered" evidence="7">
    <location>
        <begin position="258"/>
        <end position="332"/>
    </location>
</feature>
<proteinExistence type="inferred from homology"/>
<evidence type="ECO:0000256" key="7">
    <source>
        <dbReference type="SAM" id="MobiDB-lite"/>
    </source>
</evidence>
<evidence type="ECO:0000256" key="2">
    <source>
        <dbReference type="ARBA" id="ARBA00009252"/>
    </source>
</evidence>
<protein>
    <recommendedName>
        <fullName evidence="6">Sister chromatid cohesion protein</fullName>
    </recommendedName>
</protein>
<feature type="compositionally biased region" description="Low complexity" evidence="7">
    <location>
        <begin position="157"/>
        <end position="166"/>
    </location>
</feature>
<evidence type="ECO:0000259" key="8">
    <source>
        <dbReference type="Pfam" id="PF12830"/>
    </source>
</evidence>
<dbReference type="GO" id="GO:0010468">
    <property type="term" value="P:regulation of gene expression"/>
    <property type="evidence" value="ECO:0007669"/>
    <property type="project" value="InterPro"/>
</dbReference>
<feature type="compositionally biased region" description="Acidic residues" evidence="7">
    <location>
        <begin position="619"/>
        <end position="628"/>
    </location>
</feature>
<evidence type="ECO:0000313" key="9">
    <source>
        <dbReference type="EMBL" id="KAF5340575.1"/>
    </source>
</evidence>
<feature type="region of interest" description="Disordered" evidence="7">
    <location>
        <begin position="84"/>
        <end position="113"/>
    </location>
</feature>
<feature type="compositionally biased region" description="Low complexity" evidence="7">
    <location>
        <begin position="84"/>
        <end position="101"/>
    </location>
</feature>
<dbReference type="Pfam" id="PF12830">
    <property type="entry name" value="Nipped-B_C"/>
    <property type="match status" value="1"/>
</dbReference>
<dbReference type="GO" id="GO:0003682">
    <property type="term" value="F:chromatin binding"/>
    <property type="evidence" value="ECO:0007669"/>
    <property type="project" value="TreeGrafter"/>
</dbReference>
<feature type="region of interest" description="Disordered" evidence="7">
    <location>
        <begin position="346"/>
        <end position="393"/>
    </location>
</feature>
<feature type="compositionally biased region" description="Low complexity" evidence="7">
    <location>
        <begin position="583"/>
        <end position="603"/>
    </location>
</feature>
<feature type="region of interest" description="Disordered" evidence="7">
    <location>
        <begin position="409"/>
        <end position="468"/>
    </location>
</feature>
<dbReference type="GO" id="GO:1990414">
    <property type="term" value="P:replication-born double-strand break repair via sister chromatid exchange"/>
    <property type="evidence" value="ECO:0007669"/>
    <property type="project" value="TreeGrafter"/>
</dbReference>
<dbReference type="OrthoDB" id="418242at2759"/>
<dbReference type="SUPFAM" id="SSF48371">
    <property type="entry name" value="ARM repeat"/>
    <property type="match status" value="1"/>
</dbReference>
<dbReference type="GO" id="GO:0090694">
    <property type="term" value="C:Scc2-Scc4 cohesin loading complex"/>
    <property type="evidence" value="ECO:0007669"/>
    <property type="project" value="TreeGrafter"/>
</dbReference>
<reference evidence="9 10" key="1">
    <citation type="journal article" date="2020" name="ISME J.">
        <title>Uncovering the hidden diversity of litter-decomposition mechanisms in mushroom-forming fungi.</title>
        <authorList>
            <person name="Floudas D."/>
            <person name="Bentzer J."/>
            <person name="Ahren D."/>
            <person name="Johansson T."/>
            <person name="Persson P."/>
            <person name="Tunlid A."/>
        </authorList>
    </citation>
    <scope>NUCLEOTIDE SEQUENCE [LARGE SCALE GENOMIC DNA]</scope>
    <source>
        <strain evidence="9 10">CBS 175.51</strain>
    </source>
</reference>
<dbReference type="Gene3D" id="1.25.10.10">
    <property type="entry name" value="Leucine-rich Repeat Variant"/>
    <property type="match status" value="1"/>
</dbReference>
<feature type="compositionally biased region" description="Polar residues" evidence="7">
    <location>
        <begin position="346"/>
        <end position="377"/>
    </location>
</feature>
<evidence type="ECO:0000256" key="5">
    <source>
        <dbReference type="ARBA" id="ARBA00023306"/>
    </source>
</evidence>
<dbReference type="GO" id="GO:0140588">
    <property type="term" value="P:chromatin looping"/>
    <property type="evidence" value="ECO:0007669"/>
    <property type="project" value="InterPro"/>
</dbReference>
<dbReference type="GO" id="GO:0071169">
    <property type="term" value="P:establishment of protein localization to chromatin"/>
    <property type="evidence" value="ECO:0007669"/>
    <property type="project" value="TreeGrafter"/>
</dbReference>
<dbReference type="GO" id="GO:0061775">
    <property type="term" value="F:cohesin loader activity"/>
    <property type="evidence" value="ECO:0007669"/>
    <property type="project" value="InterPro"/>
</dbReference>
<evidence type="ECO:0000313" key="10">
    <source>
        <dbReference type="Proteomes" id="UP000541558"/>
    </source>
</evidence>
<evidence type="ECO:0000256" key="4">
    <source>
        <dbReference type="ARBA" id="ARBA00023242"/>
    </source>
</evidence>